<dbReference type="PANTHER" id="PTHR10057:SF0">
    <property type="entry name" value="TRANSLOCATOR PROTEIN"/>
    <property type="match status" value="1"/>
</dbReference>
<dbReference type="FunFam" id="1.20.1260.100:FF:000001">
    <property type="entry name" value="translocator protein 2"/>
    <property type="match status" value="1"/>
</dbReference>
<feature type="transmembrane region" description="Helical" evidence="6">
    <location>
        <begin position="47"/>
        <end position="68"/>
    </location>
</feature>
<dbReference type="Pfam" id="PF03073">
    <property type="entry name" value="TspO_MBR"/>
    <property type="match status" value="1"/>
</dbReference>
<reference evidence="7" key="1">
    <citation type="submission" date="2018-07" db="EMBL/GenBank/DDBJ databases">
        <authorList>
            <person name="Quirk P.G."/>
            <person name="Krulwich T.A."/>
        </authorList>
    </citation>
    <scope>NUCLEOTIDE SEQUENCE</scope>
</reference>
<dbReference type="GO" id="GO:0033013">
    <property type="term" value="P:tetrapyrrole metabolic process"/>
    <property type="evidence" value="ECO:0007669"/>
    <property type="project" value="UniProtKB-ARBA"/>
</dbReference>
<evidence type="ECO:0000313" key="7">
    <source>
        <dbReference type="EMBL" id="SSX21807.1"/>
    </source>
</evidence>
<proteinExistence type="inferred from homology"/>
<gene>
    <name evidence="7" type="primary">CSON005465</name>
</gene>
<sequence length="177" mass="19570">MDSNTFKMLGFIALPHLGGLAGGLITSKNIKGWYENLKLPKWRPPNYVFGPAWTALYSGMGYASYLVWRDGGGFSGEQAKLPLMLYGTQLALNWAWTPIFFYAHKMGLAAIEIVALTGTVVACGLSFYKVNPTAGYLFLPYVAWLCFASTLNLNIWWTNRENPSAEQGGASKKIKNN</sequence>
<comment type="subcellular location">
    <subcellularLocation>
        <location evidence="1">Membrane</location>
        <topology evidence="1">Multi-pass membrane protein</topology>
    </subcellularLocation>
</comment>
<keyword evidence="3 6" id="KW-0812">Transmembrane</keyword>
<feature type="transmembrane region" description="Helical" evidence="6">
    <location>
        <begin position="6"/>
        <end position="26"/>
    </location>
</feature>
<dbReference type="CDD" id="cd15904">
    <property type="entry name" value="TSPO_MBR"/>
    <property type="match status" value="1"/>
</dbReference>
<dbReference type="AlphaFoldDB" id="A0A336M000"/>
<evidence type="ECO:0000256" key="1">
    <source>
        <dbReference type="ARBA" id="ARBA00004141"/>
    </source>
</evidence>
<evidence type="ECO:0000256" key="4">
    <source>
        <dbReference type="ARBA" id="ARBA00022989"/>
    </source>
</evidence>
<keyword evidence="5 6" id="KW-0472">Membrane</keyword>
<dbReference type="EMBL" id="UFQT01000215">
    <property type="protein sequence ID" value="SSX21807.1"/>
    <property type="molecule type" value="Genomic_DNA"/>
</dbReference>
<dbReference type="GO" id="GO:0005741">
    <property type="term" value="C:mitochondrial outer membrane"/>
    <property type="evidence" value="ECO:0007669"/>
    <property type="project" value="TreeGrafter"/>
</dbReference>
<dbReference type="InterPro" id="IPR004307">
    <property type="entry name" value="TspO_MBR"/>
</dbReference>
<keyword evidence="4 6" id="KW-1133">Transmembrane helix</keyword>
<feature type="transmembrane region" description="Helical" evidence="6">
    <location>
        <begin position="109"/>
        <end position="128"/>
    </location>
</feature>
<feature type="transmembrane region" description="Helical" evidence="6">
    <location>
        <begin position="83"/>
        <end position="102"/>
    </location>
</feature>
<accession>A0A336M000</accession>
<dbReference type="Gene3D" id="1.20.1260.100">
    <property type="entry name" value="TspO/MBR protein"/>
    <property type="match status" value="1"/>
</dbReference>
<dbReference type="VEuPathDB" id="VectorBase:CSON005465"/>
<name>A0A336M000_CULSO</name>
<evidence type="ECO:0000256" key="2">
    <source>
        <dbReference type="ARBA" id="ARBA00007524"/>
    </source>
</evidence>
<organism evidence="7">
    <name type="scientific">Culicoides sonorensis</name>
    <name type="common">Biting midge</name>
    <dbReference type="NCBI Taxonomy" id="179676"/>
    <lineage>
        <taxon>Eukaryota</taxon>
        <taxon>Metazoa</taxon>
        <taxon>Ecdysozoa</taxon>
        <taxon>Arthropoda</taxon>
        <taxon>Hexapoda</taxon>
        <taxon>Insecta</taxon>
        <taxon>Pterygota</taxon>
        <taxon>Neoptera</taxon>
        <taxon>Endopterygota</taxon>
        <taxon>Diptera</taxon>
        <taxon>Nematocera</taxon>
        <taxon>Chironomoidea</taxon>
        <taxon>Ceratopogonidae</taxon>
        <taxon>Ceratopogoninae</taxon>
        <taxon>Culicoides</taxon>
        <taxon>Monoculicoides</taxon>
    </lineage>
</organism>
<dbReference type="PANTHER" id="PTHR10057">
    <property type="entry name" value="PERIPHERAL-TYPE BENZODIAZEPINE RECEPTOR"/>
    <property type="match status" value="1"/>
</dbReference>
<dbReference type="PIRSF" id="PIRSF005859">
    <property type="entry name" value="PBR"/>
    <property type="match status" value="1"/>
</dbReference>
<evidence type="ECO:0000256" key="5">
    <source>
        <dbReference type="ARBA" id="ARBA00023136"/>
    </source>
</evidence>
<dbReference type="InterPro" id="IPR038330">
    <property type="entry name" value="TspO/MBR-related_sf"/>
</dbReference>
<evidence type="ECO:0000256" key="6">
    <source>
        <dbReference type="SAM" id="Phobius"/>
    </source>
</evidence>
<dbReference type="OMA" id="PIVWTCL"/>
<evidence type="ECO:0000256" key="3">
    <source>
        <dbReference type="ARBA" id="ARBA00022692"/>
    </source>
</evidence>
<comment type="similarity">
    <text evidence="2">Belongs to the TspO/BZRP family.</text>
</comment>
<feature type="transmembrane region" description="Helical" evidence="6">
    <location>
        <begin position="134"/>
        <end position="157"/>
    </location>
</feature>
<protein>
    <submittedName>
        <fullName evidence="7">CSON005465 protein</fullName>
    </submittedName>
</protein>